<dbReference type="Pfam" id="PF01430">
    <property type="entry name" value="HSP33"/>
    <property type="match status" value="1"/>
</dbReference>
<protein>
    <recommendedName>
        <fullName evidence="6">33 kDa chaperonin</fullName>
    </recommendedName>
    <alternativeName>
        <fullName evidence="6">Heat shock protein 33 homolog</fullName>
        <shortName evidence="6">HSP33</shortName>
    </alternativeName>
</protein>
<reference evidence="7 8" key="1">
    <citation type="submission" date="2018-03" db="EMBL/GenBank/DDBJ databases">
        <title>Genomic Encyclopedia of Archaeal and Bacterial Type Strains, Phase II (KMG-II): from individual species to whole genera.</title>
        <authorList>
            <person name="Goeker M."/>
        </authorList>
    </citation>
    <scope>NUCLEOTIDE SEQUENCE [LARGE SCALE GENOMIC DNA]</scope>
    <source>
        <strain evidence="7 8">DSM 13175</strain>
    </source>
</reference>
<evidence type="ECO:0000313" key="7">
    <source>
        <dbReference type="EMBL" id="PRY76180.1"/>
    </source>
</evidence>
<dbReference type="InterPro" id="IPR016154">
    <property type="entry name" value="Heat_shock_Hsp33_C"/>
</dbReference>
<dbReference type="CDD" id="cd00498">
    <property type="entry name" value="Hsp33"/>
    <property type="match status" value="1"/>
</dbReference>
<dbReference type="InterPro" id="IPR000397">
    <property type="entry name" value="Heat_shock_Hsp33"/>
</dbReference>
<dbReference type="SUPFAM" id="SSF64397">
    <property type="entry name" value="Hsp33 domain"/>
    <property type="match status" value="1"/>
</dbReference>
<comment type="similarity">
    <text evidence="6">Belongs to the HSP33 family.</text>
</comment>
<comment type="caution">
    <text evidence="7">The sequence shown here is derived from an EMBL/GenBank/DDBJ whole genome shotgun (WGS) entry which is preliminary data.</text>
</comment>
<dbReference type="SUPFAM" id="SSF118352">
    <property type="entry name" value="HSP33 redox switch-like"/>
    <property type="match status" value="1"/>
</dbReference>
<accession>A0A2T0VWQ6</accession>
<keyword evidence="5 6" id="KW-0676">Redox-active center</keyword>
<feature type="disulfide bond" description="Redox-active" evidence="6">
    <location>
        <begin position="270"/>
        <end position="273"/>
    </location>
</feature>
<dbReference type="AlphaFoldDB" id="A0A2T0VWQ6"/>
<evidence type="ECO:0000256" key="3">
    <source>
        <dbReference type="ARBA" id="ARBA00023157"/>
    </source>
</evidence>
<dbReference type="Gene3D" id="3.55.30.10">
    <property type="entry name" value="Hsp33 domain"/>
    <property type="match status" value="1"/>
</dbReference>
<keyword evidence="4 6" id="KW-0143">Chaperone</keyword>
<evidence type="ECO:0000256" key="6">
    <source>
        <dbReference type="HAMAP-Rule" id="MF_00117"/>
    </source>
</evidence>
<dbReference type="RefSeq" id="WP_106195869.1">
    <property type="nucleotide sequence ID" value="NZ_PVTO01000032.1"/>
</dbReference>
<evidence type="ECO:0000256" key="2">
    <source>
        <dbReference type="ARBA" id="ARBA00022833"/>
    </source>
</evidence>
<dbReference type="GO" id="GO:0044183">
    <property type="term" value="F:protein folding chaperone"/>
    <property type="evidence" value="ECO:0007669"/>
    <property type="project" value="TreeGrafter"/>
</dbReference>
<comment type="PTM">
    <text evidence="6">Under oxidizing conditions two disulfide bonds are formed involving the reactive cysteines. Under reducing conditions zinc is bound to the reactive cysteines and the protein is inactive.</text>
</comment>
<dbReference type="HAMAP" id="MF_00117">
    <property type="entry name" value="HslO"/>
    <property type="match status" value="1"/>
</dbReference>
<dbReference type="Gene3D" id="3.90.1280.10">
    <property type="entry name" value="HSP33 redox switch-like"/>
    <property type="match status" value="1"/>
</dbReference>
<keyword evidence="2 6" id="KW-0862">Zinc</keyword>
<dbReference type="Proteomes" id="UP000238205">
    <property type="component" value="Unassembled WGS sequence"/>
</dbReference>
<sequence length="294" mass="32233">MAGKLIKALALNNEFRVFVVDATEMIREAQARHNSWSTATAALGRTMIGSTLLGATLKGNDKLTVRIDGDGPAGHIVVDSNGRGETKGYIKNPQVSLDLNKHGKIDVRGAVGTKGSMIVTKDLQLKETFSGHVPLVDGELGEDFTYYMATSEQVPSSFGLSVLINPDESVKTAGGFMIQVLPEASEDSIGLIEQRLKELPLISKLMSQGLSPEQLLEKLVGRNNAHIVEEQSVQFLCDCSKERFAQAMVTLGSQEIQEMIEKDHGAEIECHFCRTKYHFTEQDLEELKLEARTV</sequence>
<keyword evidence="8" id="KW-1185">Reference proteome</keyword>
<evidence type="ECO:0000313" key="8">
    <source>
        <dbReference type="Proteomes" id="UP000238205"/>
    </source>
</evidence>
<evidence type="ECO:0000256" key="5">
    <source>
        <dbReference type="ARBA" id="ARBA00023284"/>
    </source>
</evidence>
<dbReference type="NCBIfam" id="NF001033">
    <property type="entry name" value="PRK00114.1"/>
    <property type="match status" value="1"/>
</dbReference>
<dbReference type="GO" id="GO:0042026">
    <property type="term" value="P:protein refolding"/>
    <property type="evidence" value="ECO:0007669"/>
    <property type="project" value="TreeGrafter"/>
</dbReference>
<dbReference type="EMBL" id="PVTO01000032">
    <property type="protein sequence ID" value="PRY76180.1"/>
    <property type="molecule type" value="Genomic_DNA"/>
</dbReference>
<dbReference type="PANTHER" id="PTHR30111:SF1">
    <property type="entry name" value="33 KDA CHAPERONIN"/>
    <property type="match status" value="1"/>
</dbReference>
<keyword evidence="3 6" id="KW-1015">Disulfide bond</keyword>
<dbReference type="PANTHER" id="PTHR30111">
    <property type="entry name" value="33 KDA CHAPERONIN"/>
    <property type="match status" value="1"/>
</dbReference>
<name>A0A2T0VWQ6_9LACT</name>
<dbReference type="GO" id="GO:0005737">
    <property type="term" value="C:cytoplasm"/>
    <property type="evidence" value="ECO:0007669"/>
    <property type="project" value="UniProtKB-SubCell"/>
</dbReference>
<comment type="subcellular location">
    <subcellularLocation>
        <location evidence="6">Cytoplasm</location>
    </subcellularLocation>
</comment>
<feature type="disulfide bond" description="Redox-active" evidence="6">
    <location>
        <begin position="237"/>
        <end position="239"/>
    </location>
</feature>
<gene>
    <name evidence="6" type="primary">hslO</name>
    <name evidence="7" type="ORF">CLV38_13211</name>
</gene>
<dbReference type="GO" id="GO:0051082">
    <property type="term" value="F:unfolded protein binding"/>
    <property type="evidence" value="ECO:0007669"/>
    <property type="project" value="UniProtKB-UniRule"/>
</dbReference>
<proteinExistence type="inferred from homology"/>
<keyword evidence="1 6" id="KW-0963">Cytoplasm</keyword>
<dbReference type="OrthoDB" id="9776534at2"/>
<dbReference type="PIRSF" id="PIRSF005261">
    <property type="entry name" value="Heat_shock_Hsp33"/>
    <property type="match status" value="1"/>
</dbReference>
<organism evidence="7 8">
    <name type="scientific">Alkalibacterium olivapovliticus</name>
    <dbReference type="NCBI Taxonomy" id="99907"/>
    <lineage>
        <taxon>Bacteria</taxon>
        <taxon>Bacillati</taxon>
        <taxon>Bacillota</taxon>
        <taxon>Bacilli</taxon>
        <taxon>Lactobacillales</taxon>
        <taxon>Carnobacteriaceae</taxon>
        <taxon>Alkalibacterium</taxon>
    </lineage>
</organism>
<comment type="function">
    <text evidence="6">Redox regulated molecular chaperone. Protects both thermally unfolding and oxidatively damaged proteins from irreversible aggregation. Plays an important role in the bacterial defense system toward oxidative stress.</text>
</comment>
<evidence type="ECO:0000256" key="4">
    <source>
        <dbReference type="ARBA" id="ARBA00023186"/>
    </source>
</evidence>
<dbReference type="InterPro" id="IPR016153">
    <property type="entry name" value="Heat_shock_Hsp33_N"/>
</dbReference>
<evidence type="ECO:0000256" key="1">
    <source>
        <dbReference type="ARBA" id="ARBA00022490"/>
    </source>
</evidence>